<accession>A0A2Z2P1X4</accession>
<dbReference type="OrthoDB" id="9808735at2"/>
<feature type="domain" description="Rhodanese" evidence="2">
    <location>
        <begin position="50"/>
        <end position="140"/>
    </location>
</feature>
<evidence type="ECO:0000313" key="3">
    <source>
        <dbReference type="EMBL" id="ASJ76248.1"/>
    </source>
</evidence>
<keyword evidence="1" id="KW-0472">Membrane</keyword>
<gene>
    <name evidence="3" type="primary">moeZ_2</name>
    <name evidence="3" type="ORF">IMCC3135_30995</name>
</gene>
<organism evidence="3 4">
    <name type="scientific">Granulosicoccus antarcticus IMCC3135</name>
    <dbReference type="NCBI Taxonomy" id="1192854"/>
    <lineage>
        <taxon>Bacteria</taxon>
        <taxon>Pseudomonadati</taxon>
        <taxon>Pseudomonadota</taxon>
        <taxon>Gammaproteobacteria</taxon>
        <taxon>Chromatiales</taxon>
        <taxon>Granulosicoccaceae</taxon>
        <taxon>Granulosicoccus</taxon>
    </lineage>
</organism>
<dbReference type="InterPro" id="IPR001763">
    <property type="entry name" value="Rhodanese-like_dom"/>
</dbReference>
<sequence length="141" mass="15857">MSQIIEFIGNHTLLFVAFLATLGMLVYTEYMRMSSANTALSPFEATQKMNAGESVFLDVRDDAEFKSGHLLNARGMPVNKLDERMHEIEKFKDKDVVVYCDNGMRSTRALAKLKKNGFTQLFSLAGGLKEWEKANLPTVSK</sequence>
<dbReference type="InterPro" id="IPR036873">
    <property type="entry name" value="Rhodanese-like_dom_sf"/>
</dbReference>
<dbReference type="PANTHER" id="PTHR43031">
    <property type="entry name" value="FAD-DEPENDENT OXIDOREDUCTASE"/>
    <property type="match status" value="1"/>
</dbReference>
<dbReference type="SUPFAM" id="SSF52821">
    <property type="entry name" value="Rhodanese/Cell cycle control phosphatase"/>
    <property type="match status" value="1"/>
</dbReference>
<dbReference type="PANTHER" id="PTHR43031:SF18">
    <property type="entry name" value="RHODANESE-RELATED SULFURTRANSFERASES"/>
    <property type="match status" value="1"/>
</dbReference>
<feature type="transmembrane region" description="Helical" evidence="1">
    <location>
        <begin position="12"/>
        <end position="30"/>
    </location>
</feature>
<keyword evidence="3" id="KW-0808">Transferase</keyword>
<dbReference type="Proteomes" id="UP000250079">
    <property type="component" value="Chromosome"/>
</dbReference>
<dbReference type="GO" id="GO:0016779">
    <property type="term" value="F:nucleotidyltransferase activity"/>
    <property type="evidence" value="ECO:0007669"/>
    <property type="project" value="UniProtKB-KW"/>
</dbReference>
<proteinExistence type="predicted"/>
<dbReference type="EMBL" id="CP018632">
    <property type="protein sequence ID" value="ASJ76248.1"/>
    <property type="molecule type" value="Genomic_DNA"/>
</dbReference>
<keyword evidence="4" id="KW-1185">Reference proteome</keyword>
<dbReference type="SMART" id="SM00450">
    <property type="entry name" value="RHOD"/>
    <property type="match status" value="1"/>
</dbReference>
<evidence type="ECO:0000259" key="2">
    <source>
        <dbReference type="PROSITE" id="PS50206"/>
    </source>
</evidence>
<dbReference type="AlphaFoldDB" id="A0A2Z2P1X4"/>
<dbReference type="KEGG" id="gai:IMCC3135_30995"/>
<keyword evidence="1" id="KW-1133">Transmembrane helix</keyword>
<dbReference type="PROSITE" id="PS50206">
    <property type="entry name" value="RHODANESE_3"/>
    <property type="match status" value="1"/>
</dbReference>
<dbReference type="Gene3D" id="3.40.250.10">
    <property type="entry name" value="Rhodanese-like domain"/>
    <property type="match status" value="1"/>
</dbReference>
<dbReference type="Pfam" id="PF00581">
    <property type="entry name" value="Rhodanese"/>
    <property type="match status" value="1"/>
</dbReference>
<evidence type="ECO:0000256" key="1">
    <source>
        <dbReference type="SAM" id="Phobius"/>
    </source>
</evidence>
<dbReference type="RefSeq" id="WP_088921047.1">
    <property type="nucleotide sequence ID" value="NZ_CP018632.1"/>
</dbReference>
<dbReference type="CDD" id="cd00158">
    <property type="entry name" value="RHOD"/>
    <property type="match status" value="1"/>
</dbReference>
<evidence type="ECO:0000313" key="4">
    <source>
        <dbReference type="Proteomes" id="UP000250079"/>
    </source>
</evidence>
<dbReference type="InterPro" id="IPR050229">
    <property type="entry name" value="GlpE_sulfurtransferase"/>
</dbReference>
<reference evidence="3 4" key="1">
    <citation type="submission" date="2016-12" db="EMBL/GenBank/DDBJ databases">
        <authorList>
            <person name="Song W.-J."/>
            <person name="Kurnit D.M."/>
        </authorList>
    </citation>
    <scope>NUCLEOTIDE SEQUENCE [LARGE SCALE GENOMIC DNA]</scope>
    <source>
        <strain evidence="3 4">IMCC3135</strain>
    </source>
</reference>
<protein>
    <submittedName>
        <fullName evidence="3">Putative adenylyltransferase/sulfurtransferase MoeZ</fullName>
    </submittedName>
</protein>
<name>A0A2Z2P1X4_9GAMM</name>
<keyword evidence="3" id="KW-0548">Nucleotidyltransferase</keyword>
<keyword evidence="1" id="KW-0812">Transmembrane</keyword>